<evidence type="ECO:0000256" key="4">
    <source>
        <dbReference type="ARBA" id="ARBA00022692"/>
    </source>
</evidence>
<evidence type="ECO:0000256" key="2">
    <source>
        <dbReference type="ARBA" id="ARBA00004167"/>
    </source>
</evidence>
<comment type="cofactor">
    <cofactor evidence="1">
        <name>L-ascorbate</name>
        <dbReference type="ChEBI" id="CHEBI:38290"/>
    </cofactor>
</comment>
<keyword evidence="8" id="KW-0560">Oxidoreductase</keyword>
<dbReference type="GO" id="GO:0016020">
    <property type="term" value="C:membrane"/>
    <property type="evidence" value="ECO:0007669"/>
    <property type="project" value="UniProtKB-SubCell"/>
</dbReference>
<evidence type="ECO:0008006" key="16">
    <source>
        <dbReference type="Google" id="ProtNLM"/>
    </source>
</evidence>
<feature type="compositionally biased region" description="Basic and acidic residues" evidence="11">
    <location>
        <begin position="55"/>
        <end position="65"/>
    </location>
</feature>
<feature type="region of interest" description="Disordered" evidence="11">
    <location>
        <begin position="49"/>
        <end position="125"/>
    </location>
</feature>
<evidence type="ECO:0000256" key="5">
    <source>
        <dbReference type="ARBA" id="ARBA00022723"/>
    </source>
</evidence>
<keyword evidence="9" id="KW-0408">Iron</keyword>
<keyword evidence="4" id="KW-0812">Transmembrane</keyword>
<evidence type="ECO:0000256" key="1">
    <source>
        <dbReference type="ARBA" id="ARBA00001961"/>
    </source>
</evidence>
<dbReference type="Pfam" id="PF13640">
    <property type="entry name" value="2OG-FeII_Oxy_3"/>
    <property type="match status" value="1"/>
</dbReference>
<evidence type="ECO:0000256" key="11">
    <source>
        <dbReference type="SAM" id="MobiDB-lite"/>
    </source>
</evidence>
<dbReference type="GO" id="GO:0031418">
    <property type="term" value="F:L-ascorbic acid binding"/>
    <property type="evidence" value="ECO:0007669"/>
    <property type="project" value="InterPro"/>
</dbReference>
<dbReference type="PANTHER" id="PTHR10869">
    <property type="entry name" value="PROLYL 4-HYDROXYLASE ALPHA SUBUNIT"/>
    <property type="match status" value="1"/>
</dbReference>
<evidence type="ECO:0000256" key="8">
    <source>
        <dbReference type="ARBA" id="ARBA00023002"/>
    </source>
</evidence>
<evidence type="ECO:0000259" key="13">
    <source>
        <dbReference type="PROSITE" id="PS51670"/>
    </source>
</evidence>
<reference evidence="14 15" key="1">
    <citation type="journal article" date="2024" name="Science">
        <title>Giant polyketide synthase enzymes in the biosynthesis of giant marine polyether toxins.</title>
        <authorList>
            <person name="Fallon T.R."/>
            <person name="Shende V.V."/>
            <person name="Wierzbicki I.H."/>
            <person name="Pendleton A.L."/>
            <person name="Watervoot N.F."/>
            <person name="Auber R.P."/>
            <person name="Gonzalez D.J."/>
            <person name="Wisecaver J.H."/>
            <person name="Moore B.S."/>
        </authorList>
    </citation>
    <scope>NUCLEOTIDE SEQUENCE [LARGE SCALE GENOMIC DNA]</scope>
    <source>
        <strain evidence="14 15">12B1</strain>
    </source>
</reference>
<comment type="subcellular location">
    <subcellularLocation>
        <location evidence="3">Endomembrane system</location>
    </subcellularLocation>
    <subcellularLocation>
        <location evidence="2">Membrane</location>
        <topology evidence="2">Single-pass membrane protein</topology>
    </subcellularLocation>
</comment>
<protein>
    <recommendedName>
        <fullName evidence="16">Procollagen-proline 4-dioxygenase</fullName>
    </recommendedName>
</protein>
<dbReference type="FunFam" id="2.60.120.620:FF:000031">
    <property type="entry name" value="Predicted protein"/>
    <property type="match status" value="1"/>
</dbReference>
<dbReference type="Pfam" id="PF01549">
    <property type="entry name" value="ShK"/>
    <property type="match status" value="1"/>
</dbReference>
<dbReference type="Proteomes" id="UP001515480">
    <property type="component" value="Unassembled WGS sequence"/>
</dbReference>
<dbReference type="EMBL" id="JBGBPQ010000003">
    <property type="protein sequence ID" value="KAL1526849.1"/>
    <property type="molecule type" value="Genomic_DNA"/>
</dbReference>
<evidence type="ECO:0000256" key="7">
    <source>
        <dbReference type="ARBA" id="ARBA00022989"/>
    </source>
</evidence>
<evidence type="ECO:0000256" key="10">
    <source>
        <dbReference type="ARBA" id="ARBA00023136"/>
    </source>
</evidence>
<dbReference type="InterPro" id="IPR003582">
    <property type="entry name" value="ShKT_dom"/>
</dbReference>
<feature type="domain" description="ShKT" evidence="13">
    <location>
        <begin position="119"/>
        <end position="153"/>
    </location>
</feature>
<dbReference type="InterPro" id="IPR005123">
    <property type="entry name" value="Oxoglu/Fe-dep_dioxygenase_dom"/>
</dbReference>
<feature type="compositionally biased region" description="Low complexity" evidence="11">
    <location>
        <begin position="66"/>
        <end position="93"/>
    </location>
</feature>
<sequence>MAKKSSRRQARGGSLFPGTALMVAALPCMVIALSKSGLLERWLLSRHAPPPRHVPTHDSTARPEAHSTGATARRASARAASVEPQQQPAVVEVGASGEVTLRSEPAPSPPAVPAEHTDCEDQDPNCPAWQQAGECEANPGYMKVKCAASCATCHLRDYKKRCPKPDGLDPGVPPGAMDAMFARIHEEFAELKPVALSTSPHVLQLDNFLTDEECAALIARGAEKGFVRSEDAGAMREDGTMTPITSHHRTSFTAWCDNKECLADPLIQRVMARAEKLTLLNSNHSEFIQILQYHPGQYYGRHHDFIHGQLLLPCGPRVYTLFMYLSDVEEGGETSFYDIGISVMPKKGRAVLWPSVLNDEPFTPDRRTNHEAKPVVKGIKYGANLWLHQHDFKSAHRLGCTG</sequence>
<proteinExistence type="predicted"/>
<dbReference type="InterPro" id="IPR044862">
    <property type="entry name" value="Pro_4_hyd_alph_FE2OG_OXY"/>
</dbReference>
<dbReference type="GO" id="GO:0004656">
    <property type="term" value="F:procollagen-proline 4-dioxygenase activity"/>
    <property type="evidence" value="ECO:0007669"/>
    <property type="project" value="TreeGrafter"/>
</dbReference>
<keyword evidence="15" id="KW-1185">Reference proteome</keyword>
<dbReference type="PANTHER" id="PTHR10869:SF233">
    <property type="entry name" value="FE2OG DIOXYGENASE DOMAIN-CONTAINING PROTEIN"/>
    <property type="match status" value="1"/>
</dbReference>
<dbReference type="SMART" id="SM00702">
    <property type="entry name" value="P4Hc"/>
    <property type="match status" value="1"/>
</dbReference>
<dbReference type="InterPro" id="IPR006620">
    <property type="entry name" value="Pro_4_hyd_alph"/>
</dbReference>
<dbReference type="PROSITE" id="PS51670">
    <property type="entry name" value="SHKT"/>
    <property type="match status" value="1"/>
</dbReference>
<accession>A0AB34JYP6</accession>
<keyword evidence="10" id="KW-0472">Membrane</keyword>
<dbReference type="PROSITE" id="PS51471">
    <property type="entry name" value="FE2OG_OXY"/>
    <property type="match status" value="1"/>
</dbReference>
<feature type="domain" description="Fe2OG dioxygenase" evidence="12">
    <location>
        <begin position="284"/>
        <end position="389"/>
    </location>
</feature>
<evidence type="ECO:0000259" key="12">
    <source>
        <dbReference type="PROSITE" id="PS51471"/>
    </source>
</evidence>
<keyword evidence="6" id="KW-0223">Dioxygenase</keyword>
<dbReference type="SMART" id="SM00254">
    <property type="entry name" value="ShKT"/>
    <property type="match status" value="1"/>
</dbReference>
<evidence type="ECO:0000313" key="14">
    <source>
        <dbReference type="EMBL" id="KAL1526849.1"/>
    </source>
</evidence>
<keyword evidence="7" id="KW-1133">Transmembrane helix</keyword>
<evidence type="ECO:0000256" key="3">
    <source>
        <dbReference type="ARBA" id="ARBA00004308"/>
    </source>
</evidence>
<organism evidence="14 15">
    <name type="scientific">Prymnesium parvum</name>
    <name type="common">Toxic golden alga</name>
    <dbReference type="NCBI Taxonomy" id="97485"/>
    <lineage>
        <taxon>Eukaryota</taxon>
        <taxon>Haptista</taxon>
        <taxon>Haptophyta</taxon>
        <taxon>Prymnesiophyceae</taxon>
        <taxon>Prymnesiales</taxon>
        <taxon>Prymnesiaceae</taxon>
        <taxon>Prymnesium</taxon>
    </lineage>
</organism>
<evidence type="ECO:0000256" key="9">
    <source>
        <dbReference type="ARBA" id="ARBA00023004"/>
    </source>
</evidence>
<comment type="caution">
    <text evidence="14">The sequence shown here is derived from an EMBL/GenBank/DDBJ whole genome shotgun (WGS) entry which is preliminary data.</text>
</comment>
<gene>
    <name evidence="14" type="ORF">AB1Y20_015541</name>
</gene>
<evidence type="ECO:0000256" key="6">
    <source>
        <dbReference type="ARBA" id="ARBA00022964"/>
    </source>
</evidence>
<name>A0AB34JYP6_PRYPA</name>
<evidence type="ECO:0000313" key="15">
    <source>
        <dbReference type="Proteomes" id="UP001515480"/>
    </source>
</evidence>
<dbReference type="InterPro" id="IPR045054">
    <property type="entry name" value="P4HA-like"/>
</dbReference>
<dbReference type="AlphaFoldDB" id="A0AB34JYP6"/>
<keyword evidence="5" id="KW-0479">Metal-binding</keyword>
<dbReference type="GO" id="GO:0005506">
    <property type="term" value="F:iron ion binding"/>
    <property type="evidence" value="ECO:0007669"/>
    <property type="project" value="InterPro"/>
</dbReference>
<dbReference type="GO" id="GO:0005783">
    <property type="term" value="C:endoplasmic reticulum"/>
    <property type="evidence" value="ECO:0007669"/>
    <property type="project" value="TreeGrafter"/>
</dbReference>
<dbReference type="Gene3D" id="2.60.120.620">
    <property type="entry name" value="q2cbj1_9rhob like domain"/>
    <property type="match status" value="1"/>
</dbReference>